<dbReference type="Proteomes" id="UP001162741">
    <property type="component" value="Chromosome"/>
</dbReference>
<proteinExistence type="predicted"/>
<keyword evidence="3" id="KW-1185">Reference proteome</keyword>
<evidence type="ECO:0000313" key="2">
    <source>
        <dbReference type="EMBL" id="UYQ92540.1"/>
    </source>
</evidence>
<name>A0ABY6IYT8_9BACT</name>
<organism evidence="2 3">
    <name type="scientific">Chitinophaga horti</name>
    <dbReference type="NCBI Taxonomy" id="2920382"/>
    <lineage>
        <taxon>Bacteria</taxon>
        <taxon>Pseudomonadati</taxon>
        <taxon>Bacteroidota</taxon>
        <taxon>Chitinophagia</taxon>
        <taxon>Chitinophagales</taxon>
        <taxon>Chitinophagaceae</taxon>
        <taxon>Chitinophaga</taxon>
    </lineage>
</organism>
<feature type="signal peptide" evidence="1">
    <location>
        <begin position="1"/>
        <end position="22"/>
    </location>
</feature>
<sequence>MKKLIAILTVAVVAFTTSTASAFDGISISNKKVIESFEREFAGAANVTWYAGTKDNYVAKFTIKSSKVTAHFDNDGNLLATSRYITDSELPLNVITKLMKKYPDQNIHNIVEYDADGNTTYMITLESDSHWTTVKATSSSVSTFRKLRKA</sequence>
<dbReference type="SUPFAM" id="SSF160574">
    <property type="entry name" value="BT0923-like"/>
    <property type="match status" value="1"/>
</dbReference>
<dbReference type="Gene3D" id="3.10.450.360">
    <property type="match status" value="1"/>
</dbReference>
<feature type="chain" id="PRO_5046800948" description="Beta-lactamase-inhibitor-like, PepSY-like" evidence="1">
    <location>
        <begin position="23"/>
        <end position="150"/>
    </location>
</feature>
<dbReference type="RefSeq" id="WP_244835901.1">
    <property type="nucleotide sequence ID" value="NZ_CP107006.1"/>
</dbReference>
<keyword evidence="1" id="KW-0732">Signal</keyword>
<evidence type="ECO:0008006" key="4">
    <source>
        <dbReference type="Google" id="ProtNLM"/>
    </source>
</evidence>
<evidence type="ECO:0000313" key="3">
    <source>
        <dbReference type="Proteomes" id="UP001162741"/>
    </source>
</evidence>
<reference evidence="2" key="1">
    <citation type="submission" date="2022-10" db="EMBL/GenBank/DDBJ databases">
        <title>Chitinophaga sp. nov., isolated from soil.</title>
        <authorList>
            <person name="Jeon C.O."/>
        </authorList>
    </citation>
    <scope>NUCLEOTIDE SEQUENCE</scope>
    <source>
        <strain evidence="2">R8</strain>
    </source>
</reference>
<gene>
    <name evidence="2" type="ORF">MKQ68_20870</name>
</gene>
<dbReference type="EMBL" id="CP107006">
    <property type="protein sequence ID" value="UYQ92540.1"/>
    <property type="molecule type" value="Genomic_DNA"/>
</dbReference>
<protein>
    <recommendedName>
        <fullName evidence="4">Beta-lactamase-inhibitor-like, PepSY-like</fullName>
    </recommendedName>
</protein>
<evidence type="ECO:0000256" key="1">
    <source>
        <dbReference type="SAM" id="SignalP"/>
    </source>
</evidence>
<accession>A0ABY6IYT8</accession>